<dbReference type="Proteomes" id="UP001138708">
    <property type="component" value="Unassembled WGS sequence"/>
</dbReference>
<evidence type="ECO:0000313" key="3">
    <source>
        <dbReference type="EMBL" id="MBR0658691.1"/>
    </source>
</evidence>
<evidence type="ECO:0000256" key="1">
    <source>
        <dbReference type="ARBA" id="ARBA00022723"/>
    </source>
</evidence>
<dbReference type="InterPro" id="IPR051804">
    <property type="entry name" value="Carb_Metab_Reg_Kinase/Isom"/>
</dbReference>
<dbReference type="EMBL" id="JAAVUP010000003">
    <property type="protein sequence ID" value="NKE17873.1"/>
    <property type="molecule type" value="Genomic_DNA"/>
</dbReference>
<dbReference type="PANTHER" id="PTHR42742:SF3">
    <property type="entry name" value="FRUCTOKINASE"/>
    <property type="match status" value="1"/>
</dbReference>
<keyword evidence="3" id="KW-0413">Isomerase</keyword>
<comment type="caution">
    <text evidence="3">The sequence shown here is derived from an EMBL/GenBank/DDBJ whole genome shotgun (WGS) entry which is preliminary data.</text>
</comment>
<name>A0A9X9WED1_9PROT</name>
<dbReference type="RefSeq" id="WP_168041770.1">
    <property type="nucleotide sequence ID" value="NZ_JAAEDK010000009.1"/>
</dbReference>
<dbReference type="Gene3D" id="2.60.120.10">
    <property type="entry name" value="Jelly Rolls"/>
    <property type="match status" value="1"/>
</dbReference>
<reference evidence="4 5" key="2">
    <citation type="submission" date="2020-02" db="EMBL/GenBank/DDBJ databases">
        <authorList>
            <person name="Sun Q."/>
            <person name="Inoue M."/>
        </authorList>
    </citation>
    <scope>NUCLEOTIDE SEQUENCE [LARGE SCALE GENOMIC DNA]</scope>
    <source>
        <strain evidence="4 5">KCTC 22478</strain>
    </source>
</reference>
<protein>
    <submittedName>
        <fullName evidence="3">Mannose-6-phosphate isomerase</fullName>
    </submittedName>
</protein>
<reference evidence="3" key="3">
    <citation type="journal article" date="2021" name="Syst. Appl. Microbiol.">
        <title>Roseomonas hellenica sp. nov., isolated from roots of wild-growing Alkanna tinctoria.</title>
        <authorList>
            <person name="Rat A."/>
            <person name="Naranjo H.D."/>
            <person name="Lebbe L."/>
            <person name="Cnockaert M."/>
            <person name="Krigas N."/>
            <person name="Grigoriadou K."/>
            <person name="Maloupa E."/>
            <person name="Willems A."/>
        </authorList>
    </citation>
    <scope>NUCLEOTIDE SEQUENCE</scope>
    <source>
        <strain evidence="3">LMG 31161</strain>
    </source>
</reference>
<proteinExistence type="predicted"/>
<dbReference type="EMBL" id="JAAEDK010000009">
    <property type="protein sequence ID" value="MBR0658691.1"/>
    <property type="molecule type" value="Genomic_DNA"/>
</dbReference>
<evidence type="ECO:0000313" key="4">
    <source>
        <dbReference type="EMBL" id="NKE17873.1"/>
    </source>
</evidence>
<dbReference type="GO" id="GO:0016853">
    <property type="term" value="F:isomerase activity"/>
    <property type="evidence" value="ECO:0007669"/>
    <property type="project" value="UniProtKB-KW"/>
</dbReference>
<evidence type="ECO:0000313" key="5">
    <source>
        <dbReference type="Proteomes" id="UP000746741"/>
    </source>
</evidence>
<sequence>MSHTALRIIPTLVERIWGRRDLGLWVEAAPAASGPAIGEAWLSDINCEIETGGTLGDNLTRCHADRTGPVLLAKLLFTSASLSVQVHPTDTAAHASGRFASGKDEAWHILEATSDAQVWIGFEEPVTASVLRAALADGTVLSLMHQHAVRVGETLLIPAGTVHAIGAGLVLLEVQDPIDVTYRLYDYGRARPLQIDDALSVADLGRSRVVIGTATNAARQTLTVGPRFVLERLAVAGGVTLAPDGGHEHILVALADGVTLDGRALPRGTAAFVPASGDAVWITGTAVALLHPGPGPSPCLVMG</sequence>
<dbReference type="PANTHER" id="PTHR42742">
    <property type="entry name" value="TRANSCRIPTIONAL REPRESSOR MPRA"/>
    <property type="match status" value="1"/>
</dbReference>
<evidence type="ECO:0000256" key="2">
    <source>
        <dbReference type="ARBA" id="ARBA00022833"/>
    </source>
</evidence>
<dbReference type="CDD" id="cd07010">
    <property type="entry name" value="cupin_PMI_type_I_N_bac"/>
    <property type="match status" value="1"/>
</dbReference>
<keyword evidence="1" id="KW-0479">Metal-binding</keyword>
<dbReference type="GO" id="GO:0046872">
    <property type="term" value="F:metal ion binding"/>
    <property type="evidence" value="ECO:0007669"/>
    <property type="project" value="UniProtKB-KW"/>
</dbReference>
<dbReference type="Proteomes" id="UP000746741">
    <property type="component" value="Unassembled WGS sequence"/>
</dbReference>
<dbReference type="InterPro" id="IPR014710">
    <property type="entry name" value="RmlC-like_jellyroll"/>
</dbReference>
<accession>A0A9X9WED1</accession>
<evidence type="ECO:0000313" key="6">
    <source>
        <dbReference type="Proteomes" id="UP001138708"/>
    </source>
</evidence>
<dbReference type="SUPFAM" id="SSF51182">
    <property type="entry name" value="RmlC-like cupins"/>
    <property type="match status" value="1"/>
</dbReference>
<dbReference type="InterPro" id="IPR011051">
    <property type="entry name" value="RmlC_Cupin_sf"/>
</dbReference>
<organism evidence="3 6">
    <name type="scientific">Neoroseomonas oryzicola</name>
    <dbReference type="NCBI Taxonomy" id="535904"/>
    <lineage>
        <taxon>Bacteria</taxon>
        <taxon>Pseudomonadati</taxon>
        <taxon>Pseudomonadota</taxon>
        <taxon>Alphaproteobacteria</taxon>
        <taxon>Acetobacterales</taxon>
        <taxon>Acetobacteraceae</taxon>
        <taxon>Neoroseomonas</taxon>
    </lineage>
</organism>
<dbReference type="AlphaFoldDB" id="A0A9X9WED1"/>
<gene>
    <name evidence="4" type="ORF">GWK15_13050</name>
    <name evidence="3" type="ORF">GXW75_05485</name>
</gene>
<keyword evidence="2" id="KW-0862">Zinc</keyword>
<reference evidence="3" key="1">
    <citation type="submission" date="2020-01" db="EMBL/GenBank/DDBJ databases">
        <authorList>
            <person name="Rat A."/>
        </authorList>
    </citation>
    <scope>NUCLEOTIDE SEQUENCE</scope>
    <source>
        <strain evidence="3">LMG 31161</strain>
    </source>
</reference>
<keyword evidence="5" id="KW-1185">Reference proteome</keyword>